<reference evidence="3 4" key="1">
    <citation type="submission" date="2018-06" db="EMBL/GenBank/DDBJ databases">
        <title>Azoarcus communis strain SWub3 genome.</title>
        <authorList>
            <person name="Zorraquino Salvo V."/>
            <person name="Toubiana D."/>
            <person name="Blumwald E."/>
        </authorList>
    </citation>
    <scope>NUCLEOTIDE SEQUENCE [LARGE SCALE GENOMIC DNA]</scope>
    <source>
        <strain evidence="3 4">SWub3</strain>
    </source>
</reference>
<keyword evidence="4" id="KW-1185">Reference proteome</keyword>
<dbReference type="Pfam" id="PF20432">
    <property type="entry name" value="Xre-like-HTH"/>
    <property type="match status" value="1"/>
</dbReference>
<dbReference type="OrthoDB" id="5918037at2"/>
<evidence type="ECO:0008006" key="5">
    <source>
        <dbReference type="Google" id="ProtNLM"/>
    </source>
</evidence>
<protein>
    <recommendedName>
        <fullName evidence="5">Antitoxin</fullName>
    </recommendedName>
</protein>
<evidence type="ECO:0000259" key="2">
    <source>
        <dbReference type="Pfam" id="PF20432"/>
    </source>
</evidence>
<feature type="domain" description="Antitoxin Xre/MbcA/ParS-like toxin-binding" evidence="1">
    <location>
        <begin position="119"/>
        <end position="159"/>
    </location>
</feature>
<name>A0A323USD7_9RHOO</name>
<proteinExistence type="predicted"/>
<dbReference type="GO" id="GO:0003677">
    <property type="term" value="F:DNA binding"/>
    <property type="evidence" value="ECO:0007669"/>
    <property type="project" value="InterPro"/>
</dbReference>
<dbReference type="RefSeq" id="WP_110527553.1">
    <property type="nucleotide sequence ID" value="NZ_QKOE01000016.1"/>
</dbReference>
<evidence type="ECO:0000259" key="1">
    <source>
        <dbReference type="Pfam" id="PF09722"/>
    </source>
</evidence>
<feature type="domain" description="Antitoxin Xre-like helix-turn-helix" evidence="2">
    <location>
        <begin position="35"/>
        <end position="95"/>
    </location>
</feature>
<dbReference type="InterPro" id="IPR024467">
    <property type="entry name" value="Xre/MbcA/ParS-like_toxin-bd"/>
</dbReference>
<accession>A0A323USD7</accession>
<dbReference type="EMBL" id="QKOE01000016">
    <property type="protein sequence ID" value="PZA15181.1"/>
    <property type="molecule type" value="Genomic_DNA"/>
</dbReference>
<comment type="caution">
    <text evidence="3">The sequence shown here is derived from an EMBL/GenBank/DDBJ whole genome shotgun (WGS) entry which is preliminary data.</text>
</comment>
<dbReference type="Pfam" id="PF09722">
    <property type="entry name" value="Xre_MbcA_ParS_C"/>
    <property type="match status" value="1"/>
</dbReference>
<gene>
    <name evidence="3" type="ORF">DNK49_17675</name>
</gene>
<dbReference type="InterPro" id="IPR046847">
    <property type="entry name" value="Xre-like_HTH"/>
</dbReference>
<evidence type="ECO:0000313" key="3">
    <source>
        <dbReference type="EMBL" id="PZA15181.1"/>
    </source>
</evidence>
<organism evidence="3 4">
    <name type="scientific">Parazoarcus communis SWub3 = DSM 12120</name>
    <dbReference type="NCBI Taxonomy" id="1121029"/>
    <lineage>
        <taxon>Bacteria</taxon>
        <taxon>Pseudomonadati</taxon>
        <taxon>Pseudomonadota</taxon>
        <taxon>Betaproteobacteria</taxon>
        <taxon>Rhodocyclales</taxon>
        <taxon>Zoogloeaceae</taxon>
        <taxon>Parazoarcus</taxon>
    </lineage>
</organism>
<evidence type="ECO:0000313" key="4">
    <source>
        <dbReference type="Proteomes" id="UP000248259"/>
    </source>
</evidence>
<dbReference type="AlphaFoldDB" id="A0A323USD7"/>
<sequence length="163" mass="17971">MTHPPSLTQSGRRAPAKGKVTPSAFIQRYQASDVDRILLVRDGIPARYLVEIGRQMDIPKERLYDALRLPRSTVDRKIKADDRLSAEQSERVIGLERLIGQVAALVAESGNPDGFDPAHWVGEWLEQPLPALGGARPADFMDTMEGQGLVSRLLRQSQAGVFA</sequence>
<dbReference type="Proteomes" id="UP000248259">
    <property type="component" value="Unassembled WGS sequence"/>
</dbReference>